<feature type="compositionally biased region" description="Low complexity" evidence="1">
    <location>
        <begin position="222"/>
        <end position="248"/>
    </location>
</feature>
<reference evidence="3" key="1">
    <citation type="submission" date="2021-01" db="EMBL/GenBank/DDBJ databases">
        <authorList>
            <person name="Corre E."/>
            <person name="Pelletier E."/>
            <person name="Niang G."/>
            <person name="Scheremetjew M."/>
            <person name="Finn R."/>
            <person name="Kale V."/>
            <person name="Holt S."/>
            <person name="Cochrane G."/>
            <person name="Meng A."/>
            <person name="Brown T."/>
            <person name="Cohen L."/>
        </authorList>
    </citation>
    <scope>NUCLEOTIDE SEQUENCE</scope>
    <source>
        <strain evidence="3">UTEX LB 985</strain>
    </source>
</reference>
<gene>
    <name evidence="3" type="ORF">CBRE1094_LOCUS20441</name>
</gene>
<dbReference type="EMBL" id="HBGU01037342">
    <property type="protein sequence ID" value="CAD9463582.1"/>
    <property type="molecule type" value="Transcribed_RNA"/>
</dbReference>
<dbReference type="AlphaFoldDB" id="A0A7S2GQM9"/>
<feature type="compositionally biased region" description="Polar residues" evidence="1">
    <location>
        <begin position="102"/>
        <end position="116"/>
    </location>
</feature>
<evidence type="ECO:0000256" key="1">
    <source>
        <dbReference type="SAM" id="MobiDB-lite"/>
    </source>
</evidence>
<proteinExistence type="predicted"/>
<dbReference type="InterPro" id="IPR041232">
    <property type="entry name" value="NPL"/>
</dbReference>
<evidence type="ECO:0000259" key="2">
    <source>
        <dbReference type="Pfam" id="PF17800"/>
    </source>
</evidence>
<dbReference type="Pfam" id="PF17800">
    <property type="entry name" value="NPL"/>
    <property type="match status" value="1"/>
</dbReference>
<evidence type="ECO:0000313" key="3">
    <source>
        <dbReference type="EMBL" id="CAD9463582.1"/>
    </source>
</evidence>
<name>A0A7S2GQM9_9EUKA</name>
<feature type="region of interest" description="Disordered" evidence="1">
    <location>
        <begin position="102"/>
        <end position="169"/>
    </location>
</feature>
<sequence length="273" mass="28491">MPFFSLTITPGEDCKVLMPPCSALEIKHAALVAKPSARCTLECDLATHRFVLCSIPPGGPMQALLSTVVTNDPDQEAWLFLKATGPCAFNVLGRLVVDQQSGNSVQSSNPAGQGNVVSRAELRRRQRKAAAEEDDDAGWPTAADVAPSAAAGSSTAVAPMRDDDDGEENIEVLLPDGDGGDLEYALSEASDVSDDFVQWMQSRTHGAQAAPAAAAKKRPRPQLEAGGEAKQAAGDAKQAGGEAKQAAALKSSGGTRTQRRRASMKRRAGLAGV</sequence>
<feature type="domain" description="Nucleoplasmin-like" evidence="2">
    <location>
        <begin position="3"/>
        <end position="94"/>
    </location>
</feature>
<feature type="region of interest" description="Disordered" evidence="1">
    <location>
        <begin position="203"/>
        <end position="273"/>
    </location>
</feature>
<protein>
    <recommendedName>
        <fullName evidence="2">Nucleoplasmin-like domain-containing protein</fullName>
    </recommendedName>
</protein>
<organism evidence="3">
    <name type="scientific">Haptolina brevifila</name>
    <dbReference type="NCBI Taxonomy" id="156173"/>
    <lineage>
        <taxon>Eukaryota</taxon>
        <taxon>Haptista</taxon>
        <taxon>Haptophyta</taxon>
        <taxon>Prymnesiophyceae</taxon>
        <taxon>Prymnesiales</taxon>
        <taxon>Prymnesiaceae</taxon>
        <taxon>Haptolina</taxon>
    </lineage>
</organism>
<feature type="compositionally biased region" description="Basic residues" evidence="1">
    <location>
        <begin position="257"/>
        <end position="273"/>
    </location>
</feature>
<accession>A0A7S2GQM9</accession>
<feature type="compositionally biased region" description="Low complexity" evidence="1">
    <location>
        <begin position="142"/>
        <end position="154"/>
    </location>
</feature>